<dbReference type="SUPFAM" id="SSF52172">
    <property type="entry name" value="CheY-like"/>
    <property type="match status" value="1"/>
</dbReference>
<feature type="domain" description="OmpR/PhoB-type" evidence="5">
    <location>
        <begin position="134"/>
        <end position="232"/>
    </location>
</feature>
<evidence type="ECO:0000256" key="2">
    <source>
        <dbReference type="PROSITE-ProRule" id="PRU00169"/>
    </source>
</evidence>
<accession>A0ABU8C857</accession>
<name>A0ABU8C857_9GAMM</name>
<dbReference type="InterPro" id="IPR039420">
    <property type="entry name" value="WalR-like"/>
</dbReference>
<dbReference type="InterPro" id="IPR036388">
    <property type="entry name" value="WH-like_DNA-bd_sf"/>
</dbReference>
<dbReference type="RefSeq" id="WP_335736149.1">
    <property type="nucleotide sequence ID" value="NZ_JALAAR010000008.1"/>
</dbReference>
<dbReference type="InterPro" id="IPR016032">
    <property type="entry name" value="Sig_transdc_resp-reg_C-effctor"/>
</dbReference>
<dbReference type="SMART" id="SM00862">
    <property type="entry name" value="Trans_reg_C"/>
    <property type="match status" value="1"/>
</dbReference>
<evidence type="ECO:0000313" key="7">
    <source>
        <dbReference type="Proteomes" id="UP001375382"/>
    </source>
</evidence>
<feature type="modified residue" description="4-aspartylphosphate" evidence="2">
    <location>
        <position position="57"/>
    </location>
</feature>
<dbReference type="Proteomes" id="UP001375382">
    <property type="component" value="Unassembled WGS sequence"/>
</dbReference>
<evidence type="ECO:0000256" key="3">
    <source>
        <dbReference type="PROSITE-ProRule" id="PRU01091"/>
    </source>
</evidence>
<protein>
    <submittedName>
        <fullName evidence="6">Response regulator transcription factor</fullName>
    </submittedName>
</protein>
<feature type="DNA-binding region" description="OmpR/PhoB-type" evidence="3">
    <location>
        <begin position="134"/>
        <end position="232"/>
    </location>
</feature>
<evidence type="ECO:0000259" key="5">
    <source>
        <dbReference type="PROSITE" id="PS51755"/>
    </source>
</evidence>
<dbReference type="PROSITE" id="PS50110">
    <property type="entry name" value="RESPONSE_REGULATORY"/>
    <property type="match status" value="1"/>
</dbReference>
<reference evidence="6 7" key="1">
    <citation type="journal article" date="2023" name="Ecotoxicol. Environ. Saf.">
        <title>Mercury remediation potential of mercury-resistant strain Rheinheimera metallidurans sp. nov. isolated from a municipal waste dumping site.</title>
        <authorList>
            <person name="Yadav V."/>
            <person name="Manjhi A."/>
            <person name="Vadakedath N."/>
        </authorList>
    </citation>
    <scope>NUCLEOTIDE SEQUENCE [LARGE SCALE GENOMIC DNA]</scope>
    <source>
        <strain evidence="6 7">E-49</strain>
    </source>
</reference>
<dbReference type="PANTHER" id="PTHR48111">
    <property type="entry name" value="REGULATOR OF RPOS"/>
    <property type="match status" value="1"/>
</dbReference>
<evidence type="ECO:0000259" key="4">
    <source>
        <dbReference type="PROSITE" id="PS50110"/>
    </source>
</evidence>
<sequence length="239" mass="27358">MNTFISKSLTIIEDNIELSALLKSFFEKHGFLVNTLYNGSSGLEHVLIHQPDFVLLDLMLPEVDGFEVCRALQNKYLGKVIILTASSDDVDEITLLEMGADDFIQKPVNPRIILARFRKLLRLAQGVESKNQLDHMLNIGPFKFNLLTRVVSQSDIKLDMSESEFDLFYFLASHVDSILSRDEISRQLYGREFDGLDRTIDNRIMKIRKVIGDNIPYRHLITVRGKGYIIVNSKETECC</sequence>
<keyword evidence="1 3" id="KW-0238">DNA-binding</keyword>
<dbReference type="SUPFAM" id="SSF46894">
    <property type="entry name" value="C-terminal effector domain of the bipartite response regulators"/>
    <property type="match status" value="1"/>
</dbReference>
<gene>
    <name evidence="6" type="ORF">MN202_10865</name>
</gene>
<dbReference type="Pfam" id="PF00072">
    <property type="entry name" value="Response_reg"/>
    <property type="match status" value="1"/>
</dbReference>
<proteinExistence type="predicted"/>
<dbReference type="Gene3D" id="1.10.10.10">
    <property type="entry name" value="Winged helix-like DNA-binding domain superfamily/Winged helix DNA-binding domain"/>
    <property type="match status" value="1"/>
</dbReference>
<dbReference type="Pfam" id="PF00486">
    <property type="entry name" value="Trans_reg_C"/>
    <property type="match status" value="1"/>
</dbReference>
<dbReference type="InterPro" id="IPR011006">
    <property type="entry name" value="CheY-like_superfamily"/>
</dbReference>
<keyword evidence="7" id="KW-1185">Reference proteome</keyword>
<dbReference type="PANTHER" id="PTHR48111:SF47">
    <property type="entry name" value="TRANSCRIPTIONAL REGULATORY PROTEIN RSTA"/>
    <property type="match status" value="1"/>
</dbReference>
<dbReference type="Gene3D" id="3.40.50.2300">
    <property type="match status" value="1"/>
</dbReference>
<dbReference type="InterPro" id="IPR001867">
    <property type="entry name" value="OmpR/PhoB-type_DNA-bd"/>
</dbReference>
<evidence type="ECO:0000256" key="1">
    <source>
        <dbReference type="ARBA" id="ARBA00023125"/>
    </source>
</evidence>
<evidence type="ECO:0000313" key="6">
    <source>
        <dbReference type="EMBL" id="MEH8017738.1"/>
    </source>
</evidence>
<keyword evidence="2" id="KW-0597">Phosphoprotein</keyword>
<dbReference type="PROSITE" id="PS51755">
    <property type="entry name" value="OMPR_PHOB"/>
    <property type="match status" value="1"/>
</dbReference>
<dbReference type="EMBL" id="JALAAR010000008">
    <property type="protein sequence ID" value="MEH8017738.1"/>
    <property type="molecule type" value="Genomic_DNA"/>
</dbReference>
<comment type="caution">
    <text evidence="6">The sequence shown here is derived from an EMBL/GenBank/DDBJ whole genome shotgun (WGS) entry which is preliminary data.</text>
</comment>
<dbReference type="CDD" id="cd00383">
    <property type="entry name" value="trans_reg_C"/>
    <property type="match status" value="1"/>
</dbReference>
<dbReference type="InterPro" id="IPR001789">
    <property type="entry name" value="Sig_transdc_resp-reg_receiver"/>
</dbReference>
<dbReference type="SMART" id="SM00448">
    <property type="entry name" value="REC"/>
    <property type="match status" value="1"/>
</dbReference>
<organism evidence="6 7">
    <name type="scientific">Rheinheimera muenzenbergensis</name>
    <dbReference type="NCBI Taxonomy" id="1193628"/>
    <lineage>
        <taxon>Bacteria</taxon>
        <taxon>Pseudomonadati</taxon>
        <taxon>Pseudomonadota</taxon>
        <taxon>Gammaproteobacteria</taxon>
        <taxon>Chromatiales</taxon>
        <taxon>Chromatiaceae</taxon>
        <taxon>Rheinheimera</taxon>
    </lineage>
</organism>
<feature type="domain" description="Response regulatory" evidence="4">
    <location>
        <begin position="8"/>
        <end position="121"/>
    </location>
</feature>